<evidence type="ECO:0000313" key="2">
    <source>
        <dbReference type="EMBL" id="SPC86256.1"/>
    </source>
</evidence>
<reference evidence="2" key="1">
    <citation type="submission" date="2018-02" db="EMBL/GenBank/DDBJ databases">
        <authorList>
            <person name="Cohen D.B."/>
            <person name="Kent A.D."/>
        </authorList>
    </citation>
    <scope>NUCLEOTIDE SEQUENCE</scope>
</reference>
<gene>
    <name evidence="2" type="ORF">FSB_LOCUS14138</name>
</gene>
<protein>
    <submittedName>
        <fullName evidence="2">Uncharacterized protein</fullName>
    </submittedName>
</protein>
<evidence type="ECO:0000256" key="1">
    <source>
        <dbReference type="SAM" id="MobiDB-lite"/>
    </source>
</evidence>
<dbReference type="AlphaFoldDB" id="A0A2N9F5N7"/>
<name>A0A2N9F5N7_FAGSY</name>
<sequence length="471" mass="52128">MASSSSNPSPSLVSAMVVSGDPQNPMADTEITDGAGTRDGVAVDPSRFSPVLEVLGDVDPSAIKMSDEEIRVEQALHDRSTIRIGAWPLYFSKGGDDPIHRAAFIAYWLCWRKESVKVVEERLKLDSKRGTGSKKSDSKRSDPYSKTVKQKPKFAVKTPSKQPKVAMNRSMASPSELGDRSPIAPEEFVVNPPNPPKKIAAVSSSARKKSTAPLPKLWVSLRMSKNVAAPQKFKGKSVEKSAAPLPLQPKVAYAIWKKRTLLTMWHTPLRGTDASRHVKVAYAAPLVAYAASKMRETITPFFRPNEHIFAPLHHSMNKEPKVVNGGGNVTEVQDWWKKLIDETKDLVGLAGFREMVDNMFVAWSSLWPKGGGTLLAYCKLAIHQALRLDLFDGICVLIFNKKGFERLGTFVLICLRFLLKKLLCLILLTGYHETYSLHDVSVVAFLADCSETSPQDASVFRLLIDYFETSS</sequence>
<dbReference type="EMBL" id="OIVN01000837">
    <property type="protein sequence ID" value="SPC86256.1"/>
    <property type="molecule type" value="Genomic_DNA"/>
</dbReference>
<proteinExistence type="predicted"/>
<feature type="region of interest" description="Disordered" evidence="1">
    <location>
        <begin position="126"/>
        <end position="180"/>
    </location>
</feature>
<organism evidence="2">
    <name type="scientific">Fagus sylvatica</name>
    <name type="common">Beechnut</name>
    <dbReference type="NCBI Taxonomy" id="28930"/>
    <lineage>
        <taxon>Eukaryota</taxon>
        <taxon>Viridiplantae</taxon>
        <taxon>Streptophyta</taxon>
        <taxon>Embryophyta</taxon>
        <taxon>Tracheophyta</taxon>
        <taxon>Spermatophyta</taxon>
        <taxon>Magnoliopsida</taxon>
        <taxon>eudicotyledons</taxon>
        <taxon>Gunneridae</taxon>
        <taxon>Pentapetalae</taxon>
        <taxon>rosids</taxon>
        <taxon>fabids</taxon>
        <taxon>Fagales</taxon>
        <taxon>Fagaceae</taxon>
        <taxon>Fagus</taxon>
    </lineage>
</organism>
<feature type="compositionally biased region" description="Low complexity" evidence="1">
    <location>
        <begin position="1"/>
        <end position="11"/>
    </location>
</feature>
<feature type="compositionally biased region" description="Basic and acidic residues" evidence="1">
    <location>
        <begin position="126"/>
        <end position="143"/>
    </location>
</feature>
<feature type="region of interest" description="Disordered" evidence="1">
    <location>
        <begin position="1"/>
        <end position="38"/>
    </location>
</feature>
<accession>A0A2N9F5N7</accession>